<reference evidence="6 7" key="1">
    <citation type="submission" date="2016-10" db="EMBL/GenBank/DDBJ databases">
        <authorList>
            <person name="Varghese N."/>
            <person name="Submissions S."/>
        </authorList>
    </citation>
    <scope>NUCLEOTIDE SEQUENCE [LARGE SCALE GENOMIC DNA]</scope>
    <source>
        <strain evidence="6 7">FF3</strain>
    </source>
</reference>
<evidence type="ECO:0000259" key="5">
    <source>
        <dbReference type="Pfam" id="PF13193"/>
    </source>
</evidence>
<dbReference type="Gene3D" id="3.40.50.12780">
    <property type="entry name" value="N-terminal domain of ligase-like"/>
    <property type="match status" value="1"/>
</dbReference>
<dbReference type="GO" id="GO:0006631">
    <property type="term" value="P:fatty acid metabolic process"/>
    <property type="evidence" value="ECO:0007669"/>
    <property type="project" value="TreeGrafter"/>
</dbReference>
<dbReference type="InterPro" id="IPR045851">
    <property type="entry name" value="AMP-bd_C_sf"/>
</dbReference>
<keyword evidence="7" id="KW-1185">Reference proteome</keyword>
<name>A0A975WBR8_9RHOB</name>
<sequence length="554" mass="59531">MPSVRKPIPGVVYPSKSDVDAFDALGLFDTRTMATAYSEVARQHPDRIALSDHDVVHTHAELDDLTDRVAAGLLDIGLRPGDRATFQIPNSRELVIALLACLKAGVIPICTLTAHRAAEIGYLSRHAGARAHLISTDDPKFDFATFARKMQDEVPSLEHSIVARGEAGEGMTSFTALAARVPEVEVSARLAAVPDDPAQVALFQLSGGTSGVPKIIPRFHNEYLYQMRNSGDLHGQTHETVAFSPAPMMHNAPIICYWGPALWRGGHVVCSPNPTPAALAELIALRRPTWMSVPLPMLVKMKAEGVLNPAHFSGVQMCTAAHAQRLAELTGANVVPLYGMTEGMISFGLFDDPEEIRKSTVGRPTSPHDQYRIVDPDTGTPLPDGSVGEFEFTGPSATRGYFDAEERNREAFAADGWVKSGDLMKIHAIGGERILSFEGRVKDVVSRGGEKINCQEIERALASHPGVGAIACVPMPDPVFGERMCAFIIPAAGATPPTVAALGAHLEAAGLAKFKWPERVEIVSEFPQTSSGKTSKPLLRELIAQQLTTEPAAS</sequence>
<evidence type="ECO:0000313" key="6">
    <source>
        <dbReference type="EMBL" id="SEJ81819.1"/>
    </source>
</evidence>
<accession>A0A975WBR8</accession>
<feature type="domain" description="AMP-dependent synthetase/ligase" evidence="4">
    <location>
        <begin position="39"/>
        <end position="402"/>
    </location>
</feature>
<dbReference type="InterPro" id="IPR020845">
    <property type="entry name" value="AMP-binding_CS"/>
</dbReference>
<dbReference type="Gene3D" id="3.30.300.30">
    <property type="match status" value="1"/>
</dbReference>
<dbReference type="AlphaFoldDB" id="A0A975WBR8"/>
<dbReference type="Proteomes" id="UP000182932">
    <property type="component" value="Unassembled WGS sequence"/>
</dbReference>
<evidence type="ECO:0000256" key="1">
    <source>
        <dbReference type="ARBA" id="ARBA00006432"/>
    </source>
</evidence>
<organism evidence="6 7">
    <name type="scientific">Marinovum algicola</name>
    <dbReference type="NCBI Taxonomy" id="42444"/>
    <lineage>
        <taxon>Bacteria</taxon>
        <taxon>Pseudomonadati</taxon>
        <taxon>Pseudomonadota</taxon>
        <taxon>Alphaproteobacteria</taxon>
        <taxon>Rhodobacterales</taxon>
        <taxon>Roseobacteraceae</taxon>
        <taxon>Marinovum</taxon>
    </lineage>
</organism>
<comment type="caution">
    <text evidence="6">The sequence shown here is derived from an EMBL/GenBank/DDBJ whole genome shotgun (WGS) entry which is preliminary data.</text>
</comment>
<dbReference type="PANTHER" id="PTHR43201:SF5">
    <property type="entry name" value="MEDIUM-CHAIN ACYL-COA LIGASE ACSF2, MITOCHONDRIAL"/>
    <property type="match status" value="1"/>
</dbReference>
<dbReference type="InterPro" id="IPR042099">
    <property type="entry name" value="ANL_N_sf"/>
</dbReference>
<dbReference type="GO" id="GO:0031956">
    <property type="term" value="F:medium-chain fatty acid-CoA ligase activity"/>
    <property type="evidence" value="ECO:0007669"/>
    <property type="project" value="TreeGrafter"/>
</dbReference>
<keyword evidence="2" id="KW-0436">Ligase</keyword>
<dbReference type="RefSeq" id="WP_074837312.1">
    <property type="nucleotide sequence ID" value="NZ_FNYY01000011.1"/>
</dbReference>
<gene>
    <name evidence="6" type="ORF">SAMN04487940_11117</name>
</gene>
<comment type="similarity">
    <text evidence="1">Belongs to the ATP-dependent AMP-binding enzyme family.</text>
</comment>
<dbReference type="EMBL" id="FNYY01000011">
    <property type="protein sequence ID" value="SEJ81819.1"/>
    <property type="molecule type" value="Genomic_DNA"/>
</dbReference>
<dbReference type="InterPro" id="IPR025110">
    <property type="entry name" value="AMP-bd_C"/>
</dbReference>
<dbReference type="GeneID" id="80819267"/>
<dbReference type="Pfam" id="PF13193">
    <property type="entry name" value="AMP-binding_C"/>
    <property type="match status" value="1"/>
</dbReference>
<evidence type="ECO:0000256" key="2">
    <source>
        <dbReference type="ARBA" id="ARBA00022598"/>
    </source>
</evidence>
<dbReference type="SUPFAM" id="SSF56801">
    <property type="entry name" value="Acetyl-CoA synthetase-like"/>
    <property type="match status" value="1"/>
</dbReference>
<dbReference type="PROSITE" id="PS00455">
    <property type="entry name" value="AMP_BINDING"/>
    <property type="match status" value="1"/>
</dbReference>
<feature type="region of interest" description="Disordered" evidence="3">
    <location>
        <begin position="359"/>
        <end position="386"/>
    </location>
</feature>
<evidence type="ECO:0000259" key="4">
    <source>
        <dbReference type="Pfam" id="PF00501"/>
    </source>
</evidence>
<proteinExistence type="inferred from homology"/>
<protein>
    <submittedName>
        <fullName evidence="6">Non-ribosomal peptide synthetase component E (Peptide arylation enzyme)</fullName>
    </submittedName>
</protein>
<feature type="domain" description="AMP-binding enzyme C-terminal" evidence="5">
    <location>
        <begin position="456"/>
        <end position="533"/>
    </location>
</feature>
<dbReference type="PANTHER" id="PTHR43201">
    <property type="entry name" value="ACYL-COA SYNTHETASE"/>
    <property type="match status" value="1"/>
</dbReference>
<evidence type="ECO:0000313" key="7">
    <source>
        <dbReference type="Proteomes" id="UP000182932"/>
    </source>
</evidence>
<evidence type="ECO:0000256" key="3">
    <source>
        <dbReference type="SAM" id="MobiDB-lite"/>
    </source>
</evidence>
<dbReference type="Pfam" id="PF00501">
    <property type="entry name" value="AMP-binding"/>
    <property type="match status" value="1"/>
</dbReference>
<dbReference type="InterPro" id="IPR000873">
    <property type="entry name" value="AMP-dep_synth/lig_dom"/>
</dbReference>